<reference evidence="7 8" key="1">
    <citation type="journal article" date="2015" name="Annu Rev Anim Biosci">
        <title>The Genome 10K Project: a way forward.</title>
        <authorList>
            <person name="Koepfli K.P."/>
            <person name="Paten B."/>
            <person name="O'Brien S.J."/>
            <person name="Koepfli K.P."/>
            <person name="Paten B."/>
            <person name="Antunes A."/>
            <person name="Belov K."/>
            <person name="Bustamante C."/>
            <person name="Castoe T.A."/>
            <person name="Clawson H."/>
            <person name="Crawford A.J."/>
            <person name="Diekhans M."/>
            <person name="Distel D."/>
            <person name="Durbin R."/>
            <person name="Earl D."/>
            <person name="Fujita M.K."/>
            <person name="Gamble T."/>
            <person name="Georges A."/>
            <person name="Gemmell N."/>
            <person name="Gilbert M.T."/>
            <person name="Graves J.M."/>
            <person name="Green R.E."/>
            <person name="Hickey G."/>
            <person name="Jarvis E.D."/>
            <person name="Johnson W."/>
            <person name="Komissarov A."/>
            <person name="Korf I."/>
            <person name="Kuhn R."/>
            <person name="Larkin D.M."/>
            <person name="Lewin H."/>
            <person name="Lopez J.V."/>
            <person name="Ma J."/>
            <person name="Marques-Bonet T."/>
            <person name="Miller W."/>
            <person name="Murphy R."/>
            <person name="Pevzner P."/>
            <person name="Shapiro B."/>
            <person name="Steiner C."/>
            <person name="Tamazian G."/>
            <person name="Venkatesh B."/>
            <person name="Wang J."/>
            <person name="Wayne R."/>
            <person name="Wiley E."/>
            <person name="Yang H."/>
            <person name="Zhang G."/>
            <person name="Haussler D."/>
            <person name="Ryder O."/>
            <person name="O'Brien S.J."/>
        </authorList>
    </citation>
    <scope>NUCLEOTIDE SEQUENCE</scope>
</reference>
<dbReference type="CDD" id="cd00190">
    <property type="entry name" value="Tryp_SPc"/>
    <property type="match status" value="1"/>
</dbReference>
<dbReference type="SMART" id="SM00020">
    <property type="entry name" value="Tryp_SPc"/>
    <property type="match status" value="1"/>
</dbReference>
<evidence type="ECO:0000256" key="3">
    <source>
        <dbReference type="ARBA" id="ARBA00022825"/>
    </source>
</evidence>
<keyword evidence="4" id="KW-1015">Disulfide bond</keyword>
<organism evidence="7 8">
    <name type="scientific">Rhinolophus ferrumequinum</name>
    <name type="common">Greater horseshoe bat</name>
    <dbReference type="NCBI Taxonomy" id="59479"/>
    <lineage>
        <taxon>Eukaryota</taxon>
        <taxon>Metazoa</taxon>
        <taxon>Chordata</taxon>
        <taxon>Craniata</taxon>
        <taxon>Vertebrata</taxon>
        <taxon>Euteleostomi</taxon>
        <taxon>Mammalia</taxon>
        <taxon>Eutheria</taxon>
        <taxon>Laurasiatheria</taxon>
        <taxon>Chiroptera</taxon>
        <taxon>Yinpterochiroptera</taxon>
        <taxon>Rhinolophoidea</taxon>
        <taxon>Rhinolophidae</taxon>
        <taxon>Rhinolophinae</taxon>
        <taxon>Rhinolophus</taxon>
    </lineage>
</organism>
<evidence type="ECO:0000256" key="1">
    <source>
        <dbReference type="ARBA" id="ARBA00022670"/>
    </source>
</evidence>
<keyword evidence="8" id="KW-1185">Reference proteome</keyword>
<evidence type="ECO:0000256" key="4">
    <source>
        <dbReference type="ARBA" id="ARBA00023157"/>
    </source>
</evidence>
<reference evidence="8" key="3">
    <citation type="submission" date="2018-12" db="EMBL/GenBank/DDBJ databases">
        <title>G10K-VGP greater horseshoe bat female genome, primary haplotype.</title>
        <authorList>
            <person name="Teeling E."/>
            <person name="Myers G."/>
            <person name="Vernes S."/>
            <person name="Pippel M."/>
            <person name="Winkler S."/>
            <person name="Fedrigo O."/>
            <person name="Rhie A."/>
            <person name="Koren S."/>
            <person name="Phillippy A."/>
            <person name="Lewin H."/>
            <person name="Damas J."/>
            <person name="Howe K."/>
            <person name="Mountcastle J."/>
            <person name="Jarvis E.D."/>
        </authorList>
    </citation>
    <scope>NUCLEOTIDE SEQUENCE [LARGE SCALE GENOMIC DNA]</scope>
</reference>
<evidence type="ECO:0000313" key="8">
    <source>
        <dbReference type="Proteomes" id="UP000472240"/>
    </source>
</evidence>
<dbReference type="PANTHER" id="PTHR24253:SF8">
    <property type="entry name" value="SERINE PROTEASE 52"/>
    <property type="match status" value="1"/>
</dbReference>
<reference evidence="7 8" key="2">
    <citation type="journal article" date="2018" name="Annu Rev Anim Biosci">
        <title>Bat Biology, Genomes, and the Bat1K Project: To Generate Chromosome-Level Genomes for All Living Bat Species.</title>
        <authorList>
            <person name="Teeling E.C."/>
            <person name="Vernes S.C."/>
            <person name="Davalos L.M."/>
            <person name="Ray D.A."/>
            <person name="Gilbert M.T.P."/>
            <person name="Myers E."/>
        </authorList>
    </citation>
    <scope>NUCLEOTIDE SEQUENCE</scope>
</reference>
<evidence type="ECO:0000313" key="7">
    <source>
        <dbReference type="Ensembl" id="ENSRFEP00010023699.1"/>
    </source>
</evidence>
<dbReference type="PROSITE" id="PS50240">
    <property type="entry name" value="TRYPSIN_DOM"/>
    <property type="match status" value="1"/>
</dbReference>
<dbReference type="Proteomes" id="UP000472240">
    <property type="component" value="Chromosome 18"/>
</dbReference>
<accession>A0A671FIW6</accession>
<dbReference type="PRINTS" id="PR00722">
    <property type="entry name" value="CHYMOTRYPSIN"/>
</dbReference>
<dbReference type="InterPro" id="IPR018114">
    <property type="entry name" value="TRYPSIN_HIS"/>
</dbReference>
<dbReference type="Pfam" id="PF00089">
    <property type="entry name" value="Trypsin"/>
    <property type="match status" value="1"/>
</dbReference>
<evidence type="ECO:0000256" key="5">
    <source>
        <dbReference type="RuleBase" id="RU363034"/>
    </source>
</evidence>
<dbReference type="GO" id="GO:0004252">
    <property type="term" value="F:serine-type endopeptidase activity"/>
    <property type="evidence" value="ECO:0007669"/>
    <property type="project" value="InterPro"/>
</dbReference>
<evidence type="ECO:0000259" key="6">
    <source>
        <dbReference type="PROSITE" id="PS50240"/>
    </source>
</evidence>
<dbReference type="GeneTree" id="ENSGT00940000154999"/>
<keyword evidence="1 5" id="KW-0645">Protease</keyword>
<dbReference type="PROSITE" id="PS00135">
    <property type="entry name" value="TRYPSIN_SER"/>
    <property type="match status" value="1"/>
</dbReference>
<proteinExistence type="predicted"/>
<dbReference type="InterPro" id="IPR009003">
    <property type="entry name" value="Peptidase_S1_PA"/>
</dbReference>
<reference evidence="7" key="4">
    <citation type="submission" date="2025-08" db="UniProtKB">
        <authorList>
            <consortium name="Ensembl"/>
        </authorList>
    </citation>
    <scope>IDENTIFICATION</scope>
</reference>
<dbReference type="Ensembl" id="ENSRFET00010025777.1">
    <property type="protein sequence ID" value="ENSRFEP00010023699.1"/>
    <property type="gene ID" value="ENSRFEG00010015733.1"/>
</dbReference>
<dbReference type="PROSITE" id="PS00134">
    <property type="entry name" value="TRYPSIN_HIS"/>
    <property type="match status" value="1"/>
</dbReference>
<name>A0A671FIW6_RHIFE</name>
<dbReference type="AlphaFoldDB" id="A0A671FIW6"/>
<feature type="domain" description="Peptidase S1" evidence="6">
    <location>
        <begin position="26"/>
        <end position="251"/>
    </location>
</feature>
<keyword evidence="2 5" id="KW-0378">Hydrolase</keyword>
<dbReference type="InterPro" id="IPR033116">
    <property type="entry name" value="TRYPSIN_SER"/>
</dbReference>
<dbReference type="InParanoid" id="A0A671FIW6"/>
<dbReference type="FunFam" id="2.40.10.10:FF:000006">
    <property type="entry name" value="Serine proteinase stubble"/>
    <property type="match status" value="1"/>
</dbReference>
<keyword evidence="3 5" id="KW-0720">Serine protease</keyword>
<dbReference type="InterPro" id="IPR001314">
    <property type="entry name" value="Peptidase_S1A"/>
</dbReference>
<dbReference type="SUPFAM" id="SSF50494">
    <property type="entry name" value="Trypsin-like serine proteases"/>
    <property type="match status" value="1"/>
</dbReference>
<dbReference type="InterPro" id="IPR043504">
    <property type="entry name" value="Peptidase_S1_PA_chymotrypsin"/>
</dbReference>
<dbReference type="PANTHER" id="PTHR24253">
    <property type="entry name" value="TRANSMEMBRANE PROTEASE SERINE"/>
    <property type="match status" value="1"/>
</dbReference>
<protein>
    <recommendedName>
        <fullName evidence="6">Peptidase S1 domain-containing protein</fullName>
    </recommendedName>
</protein>
<reference evidence="7" key="5">
    <citation type="submission" date="2025-09" db="UniProtKB">
        <authorList>
            <consortium name="Ensembl"/>
        </authorList>
    </citation>
    <scope>IDENTIFICATION</scope>
</reference>
<dbReference type="Gene3D" id="2.40.10.10">
    <property type="entry name" value="Trypsin-like serine proteases"/>
    <property type="match status" value="1"/>
</dbReference>
<dbReference type="GO" id="GO:0006508">
    <property type="term" value="P:proteolysis"/>
    <property type="evidence" value="ECO:0007669"/>
    <property type="project" value="UniProtKB-KW"/>
</dbReference>
<sequence>MSKVILLHRICHTVNSSQGKSKIPKITGGEPAEITDFPWQVSIFHRGKHLCGGSILSEWWILTASHCLSAIEQSPRSEKNVNTKNLTKMKVDKLIIHPYFDSWLLDNDIALLLLKSPFNLGVKKAPICLSEVTDIKRWRNCWVSGWGITIPMQTMDSELRKVNLKLVKWKKCYHVMPMITRNMLCAGSPERGKDACQGDSGGPLVCQRITNKTSWYQLGIVSWGVGCGRKNLPGVYTKVSNYLLWIKKETTISPFKGKHSNSSLSLTCSSSLRPTDLVSRKILCLCPSLLLYLSPCSEPPSKCCFRLPEITKQC</sequence>
<evidence type="ECO:0000256" key="2">
    <source>
        <dbReference type="ARBA" id="ARBA00022801"/>
    </source>
</evidence>
<dbReference type="InterPro" id="IPR001254">
    <property type="entry name" value="Trypsin_dom"/>
</dbReference>